<dbReference type="GO" id="GO:0098703">
    <property type="term" value="P:calcium ion import across plasma membrane"/>
    <property type="evidence" value="ECO:0007669"/>
    <property type="project" value="TreeGrafter"/>
</dbReference>
<dbReference type="PANTHER" id="PTHR10582">
    <property type="entry name" value="TRANSIENT RECEPTOR POTENTIAL ION CHANNEL PROTEIN"/>
    <property type="match status" value="1"/>
</dbReference>
<dbReference type="Proteomes" id="UP000266673">
    <property type="component" value="Unassembled WGS sequence"/>
</dbReference>
<comment type="caution">
    <text evidence="8">The sequence shown here is derived from an EMBL/GenBank/DDBJ whole genome shotgun (WGS) entry which is preliminary data.</text>
</comment>
<feature type="transmembrane region" description="Helical" evidence="6">
    <location>
        <begin position="324"/>
        <end position="345"/>
    </location>
</feature>
<feature type="domain" description="Ion transport" evidence="7">
    <location>
        <begin position="271"/>
        <end position="500"/>
    </location>
</feature>
<keyword evidence="2 6" id="KW-0812">Transmembrane</keyword>
<keyword evidence="3" id="KW-0677">Repeat</keyword>
<keyword evidence="5 6" id="KW-0472">Membrane</keyword>
<dbReference type="OrthoDB" id="2352140at2759"/>
<evidence type="ECO:0000256" key="4">
    <source>
        <dbReference type="ARBA" id="ARBA00022989"/>
    </source>
</evidence>
<evidence type="ECO:0000256" key="2">
    <source>
        <dbReference type="ARBA" id="ARBA00022692"/>
    </source>
</evidence>
<evidence type="ECO:0000256" key="3">
    <source>
        <dbReference type="ARBA" id="ARBA00022737"/>
    </source>
</evidence>
<evidence type="ECO:0000256" key="5">
    <source>
        <dbReference type="ARBA" id="ARBA00023136"/>
    </source>
</evidence>
<gene>
    <name evidence="8" type="ORF">C2G38_2137125</name>
</gene>
<sequence>MLYYWNNCNLKGWNGNLENFNFEKVEKNELFNNKDSERFLPASSYEIVYKNLDIVFGKEKLFHKFLEDNIDDEFYLACYGNDLMKTFIKLNDDYWVRDCGRGCLMPTATTAKNKNFIISKISLLFENFTELSEDHPTYIASLLTNIAFVLPKDTPDLQSTTSHLSSYGRYCHLSRTSFFDIYTSNISWSKFAKYFVNLFKNSRHSSIKLVIPLPNFVTYPKDYNFWKELLLPESSCFAGSPYNEMINYELYKYINIEALLEFKWNTYGRMYYFTIWAIYTIFLCSFTIAATLSRNISKDDLHILLYLTICLGIWHLFFELRQFIYLPTLYISSAWNFFDLGAYLFPTISSFIWLQNGSISISMIAISTLLLEIKFLLFFRAIEFSGTYFSMILGVAKSAFSFLMILGFIIFAFAHSLYLLFHSDVSDNETEEYTSFTTISGALLSVYIMLTGDTSPVSDWNLSDNPILIILIVTFSFLSTIYLMNLFIGLLSNAISETSTKEWFLILKAEVLSEIVLFYLLPHQRSKENWFPYIM</sequence>
<evidence type="ECO:0000259" key="7">
    <source>
        <dbReference type="Pfam" id="PF00520"/>
    </source>
</evidence>
<evidence type="ECO:0000313" key="8">
    <source>
        <dbReference type="EMBL" id="RIB28864.1"/>
    </source>
</evidence>
<dbReference type="SUPFAM" id="SSF81324">
    <property type="entry name" value="Voltage-gated potassium channels"/>
    <property type="match status" value="1"/>
</dbReference>
<evidence type="ECO:0000256" key="6">
    <source>
        <dbReference type="SAM" id="Phobius"/>
    </source>
</evidence>
<dbReference type="Pfam" id="PF00520">
    <property type="entry name" value="Ion_trans"/>
    <property type="match status" value="1"/>
</dbReference>
<organism evidence="8 9">
    <name type="scientific">Gigaspora rosea</name>
    <dbReference type="NCBI Taxonomy" id="44941"/>
    <lineage>
        <taxon>Eukaryota</taxon>
        <taxon>Fungi</taxon>
        <taxon>Fungi incertae sedis</taxon>
        <taxon>Mucoromycota</taxon>
        <taxon>Glomeromycotina</taxon>
        <taxon>Glomeromycetes</taxon>
        <taxon>Diversisporales</taxon>
        <taxon>Gigasporaceae</taxon>
        <taxon>Gigaspora</taxon>
    </lineage>
</organism>
<feature type="transmembrane region" description="Helical" evidence="6">
    <location>
        <begin position="301"/>
        <end position="318"/>
    </location>
</feature>
<protein>
    <recommendedName>
        <fullName evidence="7">Ion transport domain-containing protein</fullName>
    </recommendedName>
</protein>
<evidence type="ECO:0000256" key="1">
    <source>
        <dbReference type="ARBA" id="ARBA00004141"/>
    </source>
</evidence>
<comment type="subcellular location">
    <subcellularLocation>
        <location evidence="1">Membrane</location>
        <topology evidence="1">Multi-pass membrane protein</topology>
    </subcellularLocation>
</comment>
<keyword evidence="9" id="KW-1185">Reference proteome</keyword>
<proteinExistence type="predicted"/>
<dbReference type="GO" id="GO:0005886">
    <property type="term" value="C:plasma membrane"/>
    <property type="evidence" value="ECO:0007669"/>
    <property type="project" value="TreeGrafter"/>
</dbReference>
<evidence type="ECO:0000313" key="9">
    <source>
        <dbReference type="Proteomes" id="UP000266673"/>
    </source>
</evidence>
<dbReference type="GO" id="GO:0005262">
    <property type="term" value="F:calcium channel activity"/>
    <property type="evidence" value="ECO:0007669"/>
    <property type="project" value="TreeGrafter"/>
</dbReference>
<reference evidence="8 9" key="1">
    <citation type="submission" date="2018-06" db="EMBL/GenBank/DDBJ databases">
        <title>Comparative genomics reveals the genomic features of Rhizophagus irregularis, R. cerebriforme, R. diaphanum and Gigaspora rosea, and their symbiotic lifestyle signature.</title>
        <authorList>
            <person name="Morin E."/>
            <person name="San Clemente H."/>
            <person name="Chen E.C.H."/>
            <person name="De La Providencia I."/>
            <person name="Hainaut M."/>
            <person name="Kuo A."/>
            <person name="Kohler A."/>
            <person name="Murat C."/>
            <person name="Tang N."/>
            <person name="Roy S."/>
            <person name="Loubradou J."/>
            <person name="Henrissat B."/>
            <person name="Grigoriev I.V."/>
            <person name="Corradi N."/>
            <person name="Roux C."/>
            <person name="Martin F.M."/>
        </authorList>
    </citation>
    <scope>NUCLEOTIDE SEQUENCE [LARGE SCALE GENOMIC DNA]</scope>
    <source>
        <strain evidence="8 9">DAOM 194757</strain>
    </source>
</reference>
<accession>A0A397W2A2</accession>
<dbReference type="Gene3D" id="1.10.287.70">
    <property type="match status" value="1"/>
</dbReference>
<feature type="transmembrane region" description="Helical" evidence="6">
    <location>
        <begin position="270"/>
        <end position="289"/>
    </location>
</feature>
<dbReference type="EMBL" id="QKWP01000053">
    <property type="protein sequence ID" value="RIB28864.1"/>
    <property type="molecule type" value="Genomic_DNA"/>
</dbReference>
<feature type="transmembrane region" description="Helical" evidence="6">
    <location>
        <begin position="357"/>
        <end position="379"/>
    </location>
</feature>
<dbReference type="PANTHER" id="PTHR10582:SF2">
    <property type="entry name" value="INACTIVE"/>
    <property type="match status" value="1"/>
</dbReference>
<dbReference type="STRING" id="44941.A0A397W2A2"/>
<dbReference type="InterPro" id="IPR024862">
    <property type="entry name" value="TRPV"/>
</dbReference>
<name>A0A397W2A2_9GLOM</name>
<feature type="transmembrane region" description="Helical" evidence="6">
    <location>
        <begin position="433"/>
        <end position="452"/>
    </location>
</feature>
<feature type="transmembrane region" description="Helical" evidence="6">
    <location>
        <begin position="467"/>
        <end position="491"/>
    </location>
</feature>
<keyword evidence="4 6" id="KW-1133">Transmembrane helix</keyword>
<dbReference type="InterPro" id="IPR005821">
    <property type="entry name" value="Ion_trans_dom"/>
</dbReference>
<dbReference type="AlphaFoldDB" id="A0A397W2A2"/>
<feature type="transmembrane region" description="Helical" evidence="6">
    <location>
        <begin position="399"/>
        <end position="421"/>
    </location>
</feature>